<sequence>DSGIRSKGKPPFVTSYPRDPRNLELQRKSISAHTGFSCLDRNGTKVKEERPKYFLTSTKQQPKWDHNLILTKQ</sequence>
<accession>A0A7D9LCS7</accession>
<keyword evidence="2" id="KW-1185">Reference proteome</keyword>
<organism evidence="1 2">
    <name type="scientific">Paramuricea clavata</name>
    <name type="common">Red gorgonian</name>
    <name type="synonym">Violescent sea-whip</name>
    <dbReference type="NCBI Taxonomy" id="317549"/>
    <lineage>
        <taxon>Eukaryota</taxon>
        <taxon>Metazoa</taxon>
        <taxon>Cnidaria</taxon>
        <taxon>Anthozoa</taxon>
        <taxon>Octocorallia</taxon>
        <taxon>Malacalcyonacea</taxon>
        <taxon>Plexauridae</taxon>
        <taxon>Paramuricea</taxon>
    </lineage>
</organism>
<protein>
    <submittedName>
        <fullName evidence="1">Uncharacterized protein</fullName>
    </submittedName>
</protein>
<reference evidence="1" key="1">
    <citation type="submission" date="2020-04" db="EMBL/GenBank/DDBJ databases">
        <authorList>
            <person name="Alioto T."/>
            <person name="Alioto T."/>
            <person name="Gomez Garrido J."/>
        </authorList>
    </citation>
    <scope>NUCLEOTIDE SEQUENCE</scope>
    <source>
        <strain evidence="1">A484AB</strain>
    </source>
</reference>
<comment type="caution">
    <text evidence="1">The sequence shown here is derived from an EMBL/GenBank/DDBJ whole genome shotgun (WGS) entry which is preliminary data.</text>
</comment>
<evidence type="ECO:0000313" key="2">
    <source>
        <dbReference type="Proteomes" id="UP001152795"/>
    </source>
</evidence>
<dbReference type="EMBL" id="CACRXK020016443">
    <property type="protein sequence ID" value="CAB4029830.1"/>
    <property type="molecule type" value="Genomic_DNA"/>
</dbReference>
<gene>
    <name evidence="1" type="ORF">PACLA_8A018811</name>
</gene>
<evidence type="ECO:0000313" key="1">
    <source>
        <dbReference type="EMBL" id="CAB4029830.1"/>
    </source>
</evidence>
<dbReference type="Proteomes" id="UP001152795">
    <property type="component" value="Unassembled WGS sequence"/>
</dbReference>
<name>A0A7D9LCS7_PARCT</name>
<feature type="non-terminal residue" evidence="1">
    <location>
        <position position="73"/>
    </location>
</feature>
<proteinExistence type="predicted"/>
<dbReference type="OrthoDB" id="5947521at2759"/>
<feature type="non-terminal residue" evidence="1">
    <location>
        <position position="1"/>
    </location>
</feature>
<dbReference type="AlphaFoldDB" id="A0A7D9LCS7"/>